<reference evidence="3 4" key="1">
    <citation type="submission" date="2018-03" db="EMBL/GenBank/DDBJ databases">
        <title>Genomic Encyclopedia of Archaeal and Bacterial Type Strains, Phase II (KMG-II): from individual species to whole genera.</title>
        <authorList>
            <person name="Goeker M."/>
        </authorList>
    </citation>
    <scope>NUCLEOTIDE SEQUENCE [LARGE SCALE GENOMIC DNA]</scope>
    <source>
        <strain evidence="3 4">DSM 17586</strain>
    </source>
</reference>
<proteinExistence type="inferred from homology"/>
<dbReference type="InterPro" id="IPR000873">
    <property type="entry name" value="AMP-dep_synth/lig_dom"/>
</dbReference>
<gene>
    <name evidence="3" type="ORF">CLV44_12074</name>
</gene>
<organism evidence="3 4">
    <name type="scientific">Marinobacterium halophilum</name>
    <dbReference type="NCBI Taxonomy" id="267374"/>
    <lineage>
        <taxon>Bacteria</taxon>
        <taxon>Pseudomonadati</taxon>
        <taxon>Pseudomonadota</taxon>
        <taxon>Gammaproteobacteria</taxon>
        <taxon>Oceanospirillales</taxon>
        <taxon>Oceanospirillaceae</taxon>
        <taxon>Marinobacterium</taxon>
    </lineage>
</organism>
<keyword evidence="4" id="KW-1185">Reference proteome</keyword>
<dbReference type="Pfam" id="PF00501">
    <property type="entry name" value="AMP-binding"/>
    <property type="match status" value="1"/>
</dbReference>
<dbReference type="RefSeq" id="WP_106592732.1">
    <property type="nucleotide sequence ID" value="NZ_PYGI01000020.1"/>
</dbReference>
<evidence type="ECO:0000259" key="2">
    <source>
        <dbReference type="Pfam" id="PF00501"/>
    </source>
</evidence>
<comment type="similarity">
    <text evidence="1">Belongs to the ATP-dependent AMP-binding enzyme family.</text>
</comment>
<protein>
    <submittedName>
        <fullName evidence="3">Trans-feruloyl-CoA synthase</fullName>
    </submittedName>
</protein>
<accession>A0A2P8ERI6</accession>
<evidence type="ECO:0000313" key="4">
    <source>
        <dbReference type="Proteomes" id="UP000242133"/>
    </source>
</evidence>
<dbReference type="GO" id="GO:0006631">
    <property type="term" value="P:fatty acid metabolic process"/>
    <property type="evidence" value="ECO:0007669"/>
    <property type="project" value="TreeGrafter"/>
</dbReference>
<dbReference type="PANTHER" id="PTHR43201">
    <property type="entry name" value="ACYL-COA SYNTHETASE"/>
    <property type="match status" value="1"/>
</dbReference>
<dbReference type="PROSITE" id="PS00455">
    <property type="entry name" value="AMP_BINDING"/>
    <property type="match status" value="1"/>
</dbReference>
<name>A0A2P8ERI6_9GAMM</name>
<dbReference type="Pfam" id="PF23562">
    <property type="entry name" value="AMP-binding_C_3"/>
    <property type="match status" value="1"/>
</dbReference>
<sequence length="611" mass="68207">MGADVFSQLPSTRVTVETCADGAFIVKSETELDTYDRCVGDWLERWAEERPGQVFIAERHGSTWDEVSYAEFRNRARAVAQGLIDLGLPNDDQRPLVILSGNSVDHALVQMAAMYIGLPVTPVSVAYSLMSRSHERLKTIIDKLNPCAIFADDAELFRTSFEACAGTEVFIASRNIAEDSQIHCLKEMLEKEVTEAVDNRFASIGPDTHAKYLLTSGSTGVPKVVVNTQRMMCANQQMIAQYWPFVESKAPRVLDWLPWSHIFGTNHNFNLVLRNGGSLYIDSGKPLPGLIGETIRNLRHVKPNLFFNVPKGYEVLLEHMRDDEELCRTFFSNLDMLFYAAAALPVPVWDELKQLCEATGNDVFFTTEWGATETAPAITNVHWRLDRPGNIGVPFPGVEMKFVPNGSKLEMRIKGPIVFSEYLRDPEKTAEAFDDEGFYCIGDAGQLQDPSDASAGIRFDGRVSEDFKLSTGTWVCVASIRANVHKFFGDLVTDVVVTGHDRDCLGLLVIPGPRMRKLAEDRDGSMTGSELMQEPHVREELNTAMTLMAQVAKGSAQKICRLLVLEMPAEIEKGEVTDKGNLNQRRMLETRQADVERLYVDKPDELALSII</sequence>
<comment type="caution">
    <text evidence="3">The sequence shown here is derived from an EMBL/GenBank/DDBJ whole genome shotgun (WGS) entry which is preliminary data.</text>
</comment>
<evidence type="ECO:0000313" key="3">
    <source>
        <dbReference type="EMBL" id="PSL12090.1"/>
    </source>
</evidence>
<dbReference type="OrthoDB" id="9803968at2"/>
<evidence type="ECO:0000256" key="1">
    <source>
        <dbReference type="ARBA" id="ARBA00006432"/>
    </source>
</evidence>
<dbReference type="GO" id="GO:0031956">
    <property type="term" value="F:medium-chain fatty acid-CoA ligase activity"/>
    <property type="evidence" value="ECO:0007669"/>
    <property type="project" value="TreeGrafter"/>
</dbReference>
<dbReference type="InterPro" id="IPR020845">
    <property type="entry name" value="AMP-binding_CS"/>
</dbReference>
<feature type="domain" description="AMP-dependent synthetase/ligase" evidence="2">
    <location>
        <begin position="43"/>
        <end position="423"/>
    </location>
</feature>
<dbReference type="AlphaFoldDB" id="A0A2P8ERI6"/>
<dbReference type="SUPFAM" id="SSF56801">
    <property type="entry name" value="Acetyl-CoA synthetase-like"/>
    <property type="match status" value="1"/>
</dbReference>
<dbReference type="Gene3D" id="3.40.50.12780">
    <property type="entry name" value="N-terminal domain of ligase-like"/>
    <property type="match status" value="1"/>
</dbReference>
<dbReference type="PANTHER" id="PTHR43201:SF8">
    <property type="entry name" value="ACYL-COA SYNTHETASE FAMILY MEMBER 3"/>
    <property type="match status" value="1"/>
</dbReference>
<dbReference type="Proteomes" id="UP000242133">
    <property type="component" value="Unassembled WGS sequence"/>
</dbReference>
<dbReference type="InterPro" id="IPR042099">
    <property type="entry name" value="ANL_N_sf"/>
</dbReference>
<dbReference type="EMBL" id="PYGI01000020">
    <property type="protein sequence ID" value="PSL12090.1"/>
    <property type="molecule type" value="Genomic_DNA"/>
</dbReference>